<name>A0A5S6QTR8_TRIMR</name>
<accession>A0A5S6QTR8</accession>
<dbReference type="AlphaFoldDB" id="A0A5S6QTR8"/>
<sequence>MICTAQCLEEHCAHKTFCIRLPSVLNAIPPNFISARAGARMIRFCFHSSLLAKEAMQLAEALPQELLLRPESAHA</sequence>
<evidence type="ECO:0000313" key="1">
    <source>
        <dbReference type="Proteomes" id="UP000046395"/>
    </source>
</evidence>
<protein>
    <submittedName>
        <fullName evidence="2">Uncharacterized protein</fullName>
    </submittedName>
</protein>
<organism evidence="1 2">
    <name type="scientific">Trichuris muris</name>
    <name type="common">Mouse whipworm</name>
    <dbReference type="NCBI Taxonomy" id="70415"/>
    <lineage>
        <taxon>Eukaryota</taxon>
        <taxon>Metazoa</taxon>
        <taxon>Ecdysozoa</taxon>
        <taxon>Nematoda</taxon>
        <taxon>Enoplea</taxon>
        <taxon>Dorylaimia</taxon>
        <taxon>Trichinellida</taxon>
        <taxon>Trichuridae</taxon>
        <taxon>Trichuris</taxon>
    </lineage>
</organism>
<evidence type="ECO:0000313" key="2">
    <source>
        <dbReference type="WBParaSite" id="TMUE_2000010533.1"/>
    </source>
</evidence>
<proteinExistence type="predicted"/>
<keyword evidence="1" id="KW-1185">Reference proteome</keyword>
<dbReference type="Proteomes" id="UP000046395">
    <property type="component" value="Unassembled WGS sequence"/>
</dbReference>
<dbReference type="WBParaSite" id="TMUE_2000010533.1">
    <property type="protein sequence ID" value="TMUE_2000010533.1"/>
    <property type="gene ID" value="WBGene00288618"/>
</dbReference>
<reference evidence="2" key="1">
    <citation type="submission" date="2019-12" db="UniProtKB">
        <authorList>
            <consortium name="WormBaseParasite"/>
        </authorList>
    </citation>
    <scope>IDENTIFICATION</scope>
</reference>